<name>A0A2D6YMU7_9DELT</name>
<dbReference type="PANTHER" id="PTHR42717">
    <property type="entry name" value="DIHYDROOROTASE-RELATED"/>
    <property type="match status" value="1"/>
</dbReference>
<dbReference type="GO" id="GO:0019213">
    <property type="term" value="F:deacetylase activity"/>
    <property type="evidence" value="ECO:0007669"/>
    <property type="project" value="InterPro"/>
</dbReference>
<feature type="modified residue" description="N6-carboxylysine" evidence="2">
    <location>
        <position position="168"/>
    </location>
</feature>
<feature type="binding site" evidence="1">
    <location>
        <position position="224"/>
    </location>
    <ligand>
        <name>Zn(2+)</name>
        <dbReference type="ChEBI" id="CHEBI:29105"/>
        <label>2</label>
    </ligand>
</feature>
<dbReference type="PANTHER" id="PTHR42717:SF1">
    <property type="entry name" value="IMIDAZOLONEPROPIONASE AND RELATED AMIDOHYDROLASES"/>
    <property type="match status" value="1"/>
</dbReference>
<reference evidence="5" key="1">
    <citation type="submission" date="2017-09" db="EMBL/GenBank/DDBJ databases">
        <title>The Reconstruction of 2,631 Draft Metagenome-Assembled Genomes from the Global Oceans.</title>
        <authorList>
            <person name="Tully B.J."/>
            <person name="Graham E.D."/>
            <person name="Heidelberg J.F."/>
        </authorList>
    </citation>
    <scope>NUCLEOTIDE SEQUENCE [LARGE SCALE GENOMIC DNA]</scope>
</reference>
<keyword evidence="1" id="KW-0862">Zinc</keyword>
<dbReference type="InterPro" id="IPR020043">
    <property type="entry name" value="Deacetylase_Atu3266-like"/>
</dbReference>
<dbReference type="InterPro" id="IPR032466">
    <property type="entry name" value="Metal_Hydrolase"/>
</dbReference>
<dbReference type="Gene3D" id="2.30.40.10">
    <property type="entry name" value="Urease, subunit C, domain 1"/>
    <property type="match status" value="1"/>
</dbReference>
<dbReference type="SUPFAM" id="SSF51338">
    <property type="entry name" value="Composite domain of metallo-dependent hydrolases"/>
    <property type="match status" value="1"/>
</dbReference>
<feature type="binding site" description="via carbamate group" evidence="1">
    <location>
        <position position="168"/>
    </location>
    <ligand>
        <name>Zn(2+)</name>
        <dbReference type="ChEBI" id="CHEBI:29105"/>
        <label>1</label>
    </ligand>
</feature>
<dbReference type="GO" id="GO:0016810">
    <property type="term" value="F:hydrolase activity, acting on carbon-nitrogen (but not peptide) bonds"/>
    <property type="evidence" value="ECO:0007669"/>
    <property type="project" value="InterPro"/>
</dbReference>
<protein>
    <submittedName>
        <fullName evidence="4">Amidohydrolase/deacetylase family metallohydrolase</fullName>
    </submittedName>
</protein>
<dbReference type="Proteomes" id="UP000226525">
    <property type="component" value="Unassembled WGS sequence"/>
</dbReference>
<comment type="caution">
    <text evidence="4">The sequence shown here is derived from an EMBL/GenBank/DDBJ whole genome shotgun (WGS) entry which is preliminary data.</text>
</comment>
<dbReference type="EMBL" id="NZEX01000165">
    <property type="protein sequence ID" value="MAH64484.1"/>
    <property type="molecule type" value="Genomic_DNA"/>
</dbReference>
<gene>
    <name evidence="4" type="ORF">CMN54_13790</name>
</gene>
<dbReference type="InterPro" id="IPR011059">
    <property type="entry name" value="Metal-dep_hydrolase_composite"/>
</dbReference>
<dbReference type="Gene3D" id="3.20.20.140">
    <property type="entry name" value="Metal-dependent hydrolases"/>
    <property type="match status" value="1"/>
</dbReference>
<dbReference type="SUPFAM" id="SSF51556">
    <property type="entry name" value="Metallo-dependent hydrolases"/>
    <property type="match status" value="1"/>
</dbReference>
<evidence type="ECO:0000313" key="4">
    <source>
        <dbReference type="EMBL" id="MAH64484.1"/>
    </source>
</evidence>
<evidence type="ECO:0000313" key="5">
    <source>
        <dbReference type="Proteomes" id="UP000226525"/>
    </source>
</evidence>
<feature type="binding site" description="via carbamate group" evidence="1">
    <location>
        <position position="168"/>
    </location>
    <ligand>
        <name>Zn(2+)</name>
        <dbReference type="ChEBI" id="CHEBI:29105"/>
        <label>2</label>
    </ligand>
</feature>
<dbReference type="PIRSF" id="PIRSF039004">
    <property type="entry name" value="ADE_EF_0837"/>
    <property type="match status" value="1"/>
</dbReference>
<dbReference type="AlphaFoldDB" id="A0A2D6YMU7"/>
<evidence type="ECO:0000256" key="1">
    <source>
        <dbReference type="PIRSR" id="PIRSR039004-1"/>
    </source>
</evidence>
<organism evidence="4 5">
    <name type="scientific">SAR324 cluster bacterium</name>
    <dbReference type="NCBI Taxonomy" id="2024889"/>
    <lineage>
        <taxon>Bacteria</taxon>
        <taxon>Deltaproteobacteria</taxon>
        <taxon>SAR324 cluster</taxon>
    </lineage>
</organism>
<evidence type="ECO:0000256" key="3">
    <source>
        <dbReference type="PIRSR" id="PIRSR039004-3"/>
    </source>
</evidence>
<sequence>MTGKVDLLLKGGRVMDPSVGLDAQKDIAFKDGKIFAILDCNSPIEAKEVQDVSDCIVCPGLIDLHTHIYWGGTGLGVNAEDIAGRSATTTFVDAGSAGAGNFGGLKHFIADKTDLRILGFLNISFAGICGFSKKKANLFPECEDIRLLDSDECIEAIAKYRESIVGIKVRIGRYASGNAGMMPLQIAREVGEETGLPLMTHVDFPPPDRDDVLNYLRPGDVLTHCFRPFPNAPLYGNGSIREAVTRARERGIIFDLGHGGGSLSFQVSRKMLEQDFLPDTISSDVHVMSVDGPAFDILVTMSKFLCLGMPLMDVIRASTTRPAEAIQRLDLGNLKVGSPGDAAVLRIEEGRFEYYDVKQELLLGDKRLISEKVVVKGKIWR</sequence>
<accession>A0A2D6YMU7</accession>
<proteinExistence type="predicted"/>
<keyword evidence="4" id="KW-0378">Hydrolase</keyword>
<feature type="site" description="Transition state stabilizer" evidence="3">
    <location>
        <position position="170"/>
    </location>
</feature>
<feature type="binding site" evidence="1">
    <location>
        <position position="284"/>
    </location>
    <ligand>
        <name>Zn(2+)</name>
        <dbReference type="ChEBI" id="CHEBI:29105"/>
        <label>1</label>
    </ligand>
</feature>
<keyword evidence="1" id="KW-0479">Metal-binding</keyword>
<feature type="binding site" evidence="1">
    <location>
        <position position="201"/>
    </location>
    <ligand>
        <name>Zn(2+)</name>
        <dbReference type="ChEBI" id="CHEBI:29105"/>
        <label>2</label>
    </ligand>
</feature>
<feature type="binding site" evidence="1">
    <location>
        <position position="67"/>
    </location>
    <ligand>
        <name>Zn(2+)</name>
        <dbReference type="ChEBI" id="CHEBI:29105"/>
        <label>1</label>
    </ligand>
</feature>
<dbReference type="GO" id="GO:0046872">
    <property type="term" value="F:metal ion binding"/>
    <property type="evidence" value="ECO:0007669"/>
    <property type="project" value="UniProtKB-KW"/>
</dbReference>
<feature type="binding site" evidence="1">
    <location>
        <position position="65"/>
    </location>
    <ligand>
        <name>Zn(2+)</name>
        <dbReference type="ChEBI" id="CHEBI:29105"/>
        <label>1</label>
    </ligand>
</feature>
<dbReference type="NCBIfam" id="NF006689">
    <property type="entry name" value="PRK09237.1"/>
    <property type="match status" value="1"/>
</dbReference>
<evidence type="ECO:0000256" key="2">
    <source>
        <dbReference type="PIRSR" id="PIRSR039004-2"/>
    </source>
</evidence>